<dbReference type="EMBL" id="VSRR010004415">
    <property type="protein sequence ID" value="MPC39597.1"/>
    <property type="molecule type" value="Genomic_DNA"/>
</dbReference>
<gene>
    <name evidence="2" type="ORF">E2C01_033138</name>
</gene>
<dbReference type="AlphaFoldDB" id="A0A5B7F279"/>
<evidence type="ECO:0000313" key="2">
    <source>
        <dbReference type="EMBL" id="MPC39597.1"/>
    </source>
</evidence>
<accession>A0A5B7F279</accession>
<reference evidence="2 3" key="1">
    <citation type="submission" date="2019-05" db="EMBL/GenBank/DDBJ databases">
        <title>Another draft genome of Portunus trituberculatus and its Hox gene families provides insights of decapod evolution.</title>
        <authorList>
            <person name="Jeong J.-H."/>
            <person name="Song I."/>
            <person name="Kim S."/>
            <person name="Choi T."/>
            <person name="Kim D."/>
            <person name="Ryu S."/>
            <person name="Kim W."/>
        </authorList>
    </citation>
    <scope>NUCLEOTIDE SEQUENCE [LARGE SCALE GENOMIC DNA]</scope>
    <source>
        <tissue evidence="2">Muscle</tissue>
    </source>
</reference>
<name>A0A5B7F279_PORTR</name>
<organism evidence="2 3">
    <name type="scientific">Portunus trituberculatus</name>
    <name type="common">Swimming crab</name>
    <name type="synonym">Neptunus trituberculatus</name>
    <dbReference type="NCBI Taxonomy" id="210409"/>
    <lineage>
        <taxon>Eukaryota</taxon>
        <taxon>Metazoa</taxon>
        <taxon>Ecdysozoa</taxon>
        <taxon>Arthropoda</taxon>
        <taxon>Crustacea</taxon>
        <taxon>Multicrustacea</taxon>
        <taxon>Malacostraca</taxon>
        <taxon>Eumalacostraca</taxon>
        <taxon>Eucarida</taxon>
        <taxon>Decapoda</taxon>
        <taxon>Pleocyemata</taxon>
        <taxon>Brachyura</taxon>
        <taxon>Eubrachyura</taxon>
        <taxon>Portunoidea</taxon>
        <taxon>Portunidae</taxon>
        <taxon>Portuninae</taxon>
        <taxon>Portunus</taxon>
    </lineage>
</organism>
<protein>
    <submittedName>
        <fullName evidence="2">Uncharacterized protein</fullName>
    </submittedName>
</protein>
<feature type="chain" id="PRO_5022948764" evidence="1">
    <location>
        <begin position="27"/>
        <end position="73"/>
    </location>
</feature>
<comment type="caution">
    <text evidence="2">The sequence shown here is derived from an EMBL/GenBank/DDBJ whole genome shotgun (WGS) entry which is preliminary data.</text>
</comment>
<dbReference type="Proteomes" id="UP000324222">
    <property type="component" value="Unassembled WGS sequence"/>
</dbReference>
<keyword evidence="1" id="KW-0732">Signal</keyword>
<keyword evidence="3" id="KW-1185">Reference proteome</keyword>
<sequence>MKKLTGPHMFVMRLLKFAIQQAGVTAHVGISETSLNDDDDDDDDDDDLLAMIHVHDIAFLSSTQSGWWAMLVV</sequence>
<evidence type="ECO:0000313" key="3">
    <source>
        <dbReference type="Proteomes" id="UP000324222"/>
    </source>
</evidence>
<proteinExistence type="predicted"/>
<feature type="signal peptide" evidence="1">
    <location>
        <begin position="1"/>
        <end position="26"/>
    </location>
</feature>
<evidence type="ECO:0000256" key="1">
    <source>
        <dbReference type="SAM" id="SignalP"/>
    </source>
</evidence>